<keyword evidence="1" id="KW-0805">Transcription regulation</keyword>
<gene>
    <name evidence="5" type="ORF">KSX_48710</name>
</gene>
<evidence type="ECO:0000256" key="3">
    <source>
        <dbReference type="ARBA" id="ARBA00023163"/>
    </source>
</evidence>
<dbReference type="PANTHER" id="PTHR33204:SF29">
    <property type="entry name" value="TRANSCRIPTIONAL REGULATOR"/>
    <property type="match status" value="1"/>
</dbReference>
<evidence type="ECO:0000256" key="1">
    <source>
        <dbReference type="ARBA" id="ARBA00023015"/>
    </source>
</evidence>
<comment type="caution">
    <text evidence="5">The sequence shown here is derived from an EMBL/GenBank/DDBJ whole genome shotgun (WGS) entry which is preliminary data.</text>
</comment>
<dbReference type="Proteomes" id="UP000612362">
    <property type="component" value="Unassembled WGS sequence"/>
</dbReference>
<dbReference type="InterPro" id="IPR036388">
    <property type="entry name" value="WH-like_DNA-bd_sf"/>
</dbReference>
<feature type="domain" description="HTH hxlR-type" evidence="4">
    <location>
        <begin position="10"/>
        <end position="79"/>
    </location>
</feature>
<name>A0A8J3MUK2_9CHLR</name>
<keyword evidence="2" id="KW-0238">DNA-binding</keyword>
<dbReference type="GO" id="GO:0003677">
    <property type="term" value="F:DNA binding"/>
    <property type="evidence" value="ECO:0007669"/>
    <property type="project" value="UniProtKB-KW"/>
</dbReference>
<dbReference type="PROSITE" id="PS51118">
    <property type="entry name" value="HTH_HXLR"/>
    <property type="match status" value="1"/>
</dbReference>
<evidence type="ECO:0000313" key="6">
    <source>
        <dbReference type="Proteomes" id="UP000612362"/>
    </source>
</evidence>
<evidence type="ECO:0000313" key="5">
    <source>
        <dbReference type="EMBL" id="GHO46708.1"/>
    </source>
</evidence>
<accession>A0A8J3MUK2</accession>
<organism evidence="5 6">
    <name type="scientific">Ktedonospora formicarum</name>
    <dbReference type="NCBI Taxonomy" id="2778364"/>
    <lineage>
        <taxon>Bacteria</taxon>
        <taxon>Bacillati</taxon>
        <taxon>Chloroflexota</taxon>
        <taxon>Ktedonobacteria</taxon>
        <taxon>Ktedonobacterales</taxon>
        <taxon>Ktedonobacteraceae</taxon>
        <taxon>Ktedonospora</taxon>
    </lineage>
</organism>
<keyword evidence="6" id="KW-1185">Reference proteome</keyword>
<dbReference type="InterPro" id="IPR002577">
    <property type="entry name" value="HTH_HxlR"/>
</dbReference>
<dbReference type="SUPFAM" id="SSF46785">
    <property type="entry name" value="Winged helix' DNA-binding domain"/>
    <property type="match status" value="1"/>
</dbReference>
<keyword evidence="3" id="KW-0804">Transcription</keyword>
<proteinExistence type="predicted"/>
<dbReference type="PANTHER" id="PTHR33204">
    <property type="entry name" value="TRANSCRIPTIONAL REGULATOR, MARR FAMILY"/>
    <property type="match status" value="1"/>
</dbReference>
<dbReference type="InterPro" id="IPR036390">
    <property type="entry name" value="WH_DNA-bd_sf"/>
</dbReference>
<dbReference type="EMBL" id="BNJF01000002">
    <property type="protein sequence ID" value="GHO46708.1"/>
    <property type="molecule type" value="Genomic_DNA"/>
</dbReference>
<evidence type="ECO:0000259" key="4">
    <source>
        <dbReference type="PROSITE" id="PS51118"/>
    </source>
</evidence>
<sequence>MAQQKKAMRCPAGIMTVGGRFKLQIWYHLLNGTKRFGELQRLIPQASRQMLTLQLRDLEQLGMLQRRVYDQVPQRLNIR</sequence>
<reference evidence="5" key="1">
    <citation type="submission" date="2020-10" db="EMBL/GenBank/DDBJ databases">
        <title>Taxonomic study of unclassified bacteria belonging to the class Ktedonobacteria.</title>
        <authorList>
            <person name="Yabe S."/>
            <person name="Wang C.M."/>
            <person name="Zheng Y."/>
            <person name="Sakai Y."/>
            <person name="Cavaletti L."/>
            <person name="Monciardini P."/>
            <person name="Donadio S."/>
        </authorList>
    </citation>
    <scope>NUCLEOTIDE SEQUENCE</scope>
    <source>
        <strain evidence="5">SOSP1-1</strain>
    </source>
</reference>
<dbReference type="Gene3D" id="1.10.10.10">
    <property type="entry name" value="Winged helix-like DNA-binding domain superfamily/Winged helix DNA-binding domain"/>
    <property type="match status" value="1"/>
</dbReference>
<dbReference type="AlphaFoldDB" id="A0A8J3MUK2"/>
<protein>
    <recommendedName>
        <fullName evidence="4">HTH hxlR-type domain-containing protein</fullName>
    </recommendedName>
</protein>
<evidence type="ECO:0000256" key="2">
    <source>
        <dbReference type="ARBA" id="ARBA00023125"/>
    </source>
</evidence>
<dbReference type="Pfam" id="PF01638">
    <property type="entry name" value="HxlR"/>
    <property type="match status" value="1"/>
</dbReference>